<comment type="caution">
    <text evidence="1">The sequence shown here is derived from an EMBL/GenBank/DDBJ whole genome shotgun (WGS) entry which is preliminary data.</text>
</comment>
<evidence type="ECO:0008006" key="3">
    <source>
        <dbReference type="Google" id="ProtNLM"/>
    </source>
</evidence>
<protein>
    <recommendedName>
        <fullName evidence="3">Rhamnosyl transferase</fullName>
    </recommendedName>
</protein>
<dbReference type="EMBL" id="JFKE01000002">
    <property type="protein sequence ID" value="KAJ56736.1"/>
    <property type="molecule type" value="Genomic_DNA"/>
</dbReference>
<organism evidence="1 2">
    <name type="scientific">Actibacterium mucosum KCTC 23349</name>
    <dbReference type="NCBI Taxonomy" id="1454373"/>
    <lineage>
        <taxon>Bacteria</taxon>
        <taxon>Pseudomonadati</taxon>
        <taxon>Pseudomonadota</taxon>
        <taxon>Alphaproteobacteria</taxon>
        <taxon>Rhodobacterales</taxon>
        <taxon>Roseobacteraceae</taxon>
        <taxon>Actibacterium</taxon>
    </lineage>
</organism>
<evidence type="ECO:0000313" key="1">
    <source>
        <dbReference type="EMBL" id="KAJ56736.1"/>
    </source>
</evidence>
<dbReference type="Proteomes" id="UP000026249">
    <property type="component" value="Unassembled WGS sequence"/>
</dbReference>
<dbReference type="OrthoDB" id="7874906at2"/>
<gene>
    <name evidence="1" type="ORF">ACMU_07295</name>
</gene>
<dbReference type="STRING" id="1454373.ACMU_07295"/>
<evidence type="ECO:0000313" key="2">
    <source>
        <dbReference type="Proteomes" id="UP000026249"/>
    </source>
</evidence>
<sequence>MSTGVIGFCRFSFFGPSDTKLSYDDRAKAFETLYDPVRMETRFLLFEHLLMQAMAHQTNPNFTLHVMSSDVMPDAYKRRLTSLCNDVNAVQLHLCKSEKLGAEIAPMLKDAGERHSKLAQFRIDDDDALSINFIDRLHHWASMLWQEALITMPRGLMLYDEENTPKCQPFFRSLTGAGFAYLTVGKPRRNVFQFSHLASGRRYPAMADPTLTSHIQTFTSSCDTSFRARRKIAQFSAQMSEKKSEKELGVMTREALDLDFPYTTMSDLLDLQATANAPEQLAPIAAQ</sequence>
<reference evidence="1 2" key="1">
    <citation type="submission" date="2014-03" db="EMBL/GenBank/DDBJ databases">
        <title>Draft Genome Sequence of Actibacterium mucosum KCTC 23349, a Marine Alphaproteobacterium with Complex Ionic Requirements Isolated from Mediterranean Seawater at Malvarrosa Beach, Valencia, Spain.</title>
        <authorList>
            <person name="Arahal D.R."/>
            <person name="Shao Z."/>
            <person name="Lai Q."/>
            <person name="Pujalte M.J."/>
        </authorList>
    </citation>
    <scope>NUCLEOTIDE SEQUENCE [LARGE SCALE GENOMIC DNA]</scope>
    <source>
        <strain evidence="1 2">KCTC 23349</strain>
    </source>
</reference>
<accession>A0A037ZPH5</accession>
<proteinExistence type="predicted"/>
<name>A0A037ZPH5_9RHOB</name>
<dbReference type="Pfam" id="PF11316">
    <property type="entry name" value="Rhamno_transf"/>
    <property type="match status" value="1"/>
</dbReference>
<dbReference type="InterPro" id="IPR021466">
    <property type="entry name" value="Put_rhamnosyl_transferase"/>
</dbReference>
<dbReference type="AlphaFoldDB" id="A0A037ZPH5"/>
<dbReference type="RefSeq" id="WP_035257023.1">
    <property type="nucleotide sequence ID" value="NZ_JFKE01000002.1"/>
</dbReference>
<keyword evidence="2" id="KW-1185">Reference proteome</keyword>